<keyword evidence="1" id="KW-0812">Transmembrane</keyword>
<evidence type="ECO:0000313" key="2">
    <source>
        <dbReference type="EMBL" id="SJM92505.1"/>
    </source>
</evidence>
<accession>A0A1R4H8B9</accession>
<dbReference type="Proteomes" id="UP000195442">
    <property type="component" value="Unassembled WGS sequence"/>
</dbReference>
<keyword evidence="1" id="KW-0472">Membrane</keyword>
<proteinExistence type="predicted"/>
<keyword evidence="3" id="KW-1185">Reference proteome</keyword>
<evidence type="ECO:0000313" key="3">
    <source>
        <dbReference type="Proteomes" id="UP000195442"/>
    </source>
</evidence>
<name>A0A1R4H8B9_9GAMM</name>
<sequence>MATITFDTLELVDKLKTAGFAPAQAEAVVRVISEAQSTLVSNQTLDHRLKETELRFDARFERIDGELKLNRWMLGVLLAGIISLVLKAFF</sequence>
<dbReference type="AlphaFoldDB" id="A0A1R4H8B9"/>
<feature type="transmembrane region" description="Helical" evidence="1">
    <location>
        <begin position="69"/>
        <end position="89"/>
    </location>
</feature>
<reference evidence="3" key="1">
    <citation type="submission" date="2017-02" db="EMBL/GenBank/DDBJ databases">
        <authorList>
            <person name="Daims H."/>
        </authorList>
    </citation>
    <scope>NUCLEOTIDE SEQUENCE [LARGE SCALE GENOMIC DNA]</scope>
</reference>
<dbReference type="OrthoDB" id="5569857at2"/>
<dbReference type="Gene3D" id="1.20.5.340">
    <property type="match status" value="1"/>
</dbReference>
<dbReference type="RefSeq" id="WP_087146991.1">
    <property type="nucleotide sequence ID" value="NZ_FUKJ01000195.1"/>
</dbReference>
<evidence type="ECO:0008006" key="4">
    <source>
        <dbReference type="Google" id="ProtNLM"/>
    </source>
</evidence>
<organism evidence="2 3">
    <name type="scientific">Crenothrix polyspora</name>
    <dbReference type="NCBI Taxonomy" id="360316"/>
    <lineage>
        <taxon>Bacteria</taxon>
        <taxon>Pseudomonadati</taxon>
        <taxon>Pseudomonadota</taxon>
        <taxon>Gammaproteobacteria</taxon>
        <taxon>Methylococcales</taxon>
        <taxon>Crenotrichaceae</taxon>
        <taxon>Crenothrix</taxon>
    </lineage>
</organism>
<evidence type="ECO:0000256" key="1">
    <source>
        <dbReference type="SAM" id="Phobius"/>
    </source>
</evidence>
<gene>
    <name evidence="2" type="ORF">CRENPOLYSF2_2740011</name>
</gene>
<dbReference type="EMBL" id="FUKJ01000195">
    <property type="protein sequence ID" value="SJM92505.1"/>
    <property type="molecule type" value="Genomic_DNA"/>
</dbReference>
<protein>
    <recommendedName>
        <fullName evidence="4">DUF1640 domain-containing protein</fullName>
    </recommendedName>
</protein>
<keyword evidence="1" id="KW-1133">Transmembrane helix</keyword>